<evidence type="ECO:0000313" key="2">
    <source>
        <dbReference type="EMBL" id="KEH29249.1"/>
    </source>
</evidence>
<accession>A0A072UHL7</accession>
<reference evidence="3" key="3">
    <citation type="submission" date="2015-04" db="UniProtKB">
        <authorList>
            <consortium name="EnsemblPlants"/>
        </authorList>
    </citation>
    <scope>IDENTIFICATION</scope>
    <source>
        <strain evidence="3">cv. Jemalong A17</strain>
    </source>
</reference>
<dbReference type="Proteomes" id="UP000002051">
    <property type="component" value="Chromosome 4"/>
</dbReference>
<name>A0A072UHL7_MEDTR</name>
<dbReference type="EMBL" id="CM001220">
    <property type="protein sequence ID" value="KEH29249.1"/>
    <property type="molecule type" value="Genomic_DNA"/>
</dbReference>
<reference evidence="2 4" key="2">
    <citation type="journal article" date="2014" name="BMC Genomics">
        <title>An improved genome release (version Mt4.0) for the model legume Medicago truncatula.</title>
        <authorList>
            <person name="Tang H."/>
            <person name="Krishnakumar V."/>
            <person name="Bidwell S."/>
            <person name="Rosen B."/>
            <person name="Chan A."/>
            <person name="Zhou S."/>
            <person name="Gentzbittel L."/>
            <person name="Childs K.L."/>
            <person name="Yandell M."/>
            <person name="Gundlach H."/>
            <person name="Mayer K.F."/>
            <person name="Schwartz D.C."/>
            <person name="Town C.D."/>
        </authorList>
    </citation>
    <scope>GENOME REANNOTATION</scope>
    <source>
        <strain evidence="2">A17</strain>
        <strain evidence="3 4">cv. Jemalong A17</strain>
    </source>
</reference>
<protein>
    <submittedName>
        <fullName evidence="2">Transmembrane protein, putative</fullName>
    </submittedName>
</protein>
<dbReference type="HOGENOM" id="CLU_1079140_0_0_1"/>
<evidence type="ECO:0000313" key="4">
    <source>
        <dbReference type="Proteomes" id="UP000002051"/>
    </source>
</evidence>
<keyword evidence="4" id="KW-1185">Reference proteome</keyword>
<keyword evidence="1" id="KW-0472">Membrane</keyword>
<proteinExistence type="predicted"/>
<keyword evidence="1" id="KW-1133">Transmembrane helix</keyword>
<evidence type="ECO:0000313" key="3">
    <source>
        <dbReference type="EnsemblPlants" id="KEH29249"/>
    </source>
</evidence>
<dbReference type="AlphaFoldDB" id="A0A072UHL7"/>
<sequence>MLEENVSTSLPTPSTSFLGLKRPKIPELEVTDNQVCKKITANQIKVWPKKIKIFSGKLSVKYVILNRIAATNWFPTTHSSYIGTWLGKFIYVVGSKAKMDFDAYICEQTRESPMTLHYKLFGENHVPDIVGTFENAPAVGPMFSGGRLLEIMLKQLICLIFVSALEVFPASCPWSVILMVFYLLVLPVLSVVAFILQLIQEHVYMCDLDRSASLVLYRNPSLSLVSVEIDFSLAYMVVGTSYSAGTPVCGKLSSLVVA</sequence>
<organism evidence="2 4">
    <name type="scientific">Medicago truncatula</name>
    <name type="common">Barrel medic</name>
    <name type="synonym">Medicago tribuloides</name>
    <dbReference type="NCBI Taxonomy" id="3880"/>
    <lineage>
        <taxon>Eukaryota</taxon>
        <taxon>Viridiplantae</taxon>
        <taxon>Streptophyta</taxon>
        <taxon>Embryophyta</taxon>
        <taxon>Tracheophyta</taxon>
        <taxon>Spermatophyta</taxon>
        <taxon>Magnoliopsida</taxon>
        <taxon>eudicotyledons</taxon>
        <taxon>Gunneridae</taxon>
        <taxon>Pentapetalae</taxon>
        <taxon>rosids</taxon>
        <taxon>fabids</taxon>
        <taxon>Fabales</taxon>
        <taxon>Fabaceae</taxon>
        <taxon>Papilionoideae</taxon>
        <taxon>50 kb inversion clade</taxon>
        <taxon>NPAAA clade</taxon>
        <taxon>Hologalegina</taxon>
        <taxon>IRL clade</taxon>
        <taxon>Trifolieae</taxon>
        <taxon>Medicago</taxon>
    </lineage>
</organism>
<dbReference type="EnsemblPlants" id="KEH29249">
    <property type="protein sequence ID" value="KEH29249"/>
    <property type="gene ID" value="MTR_4g031775"/>
</dbReference>
<gene>
    <name evidence="2" type="ordered locus">MTR_4g031775</name>
</gene>
<evidence type="ECO:0000256" key="1">
    <source>
        <dbReference type="SAM" id="Phobius"/>
    </source>
</evidence>
<feature type="transmembrane region" description="Helical" evidence="1">
    <location>
        <begin position="174"/>
        <end position="196"/>
    </location>
</feature>
<keyword evidence="1 2" id="KW-0812">Transmembrane</keyword>
<reference evidence="2 4" key="1">
    <citation type="journal article" date="2011" name="Nature">
        <title>The Medicago genome provides insight into the evolution of rhizobial symbioses.</title>
        <authorList>
            <person name="Young N.D."/>
            <person name="Debelle F."/>
            <person name="Oldroyd G.E."/>
            <person name="Geurts R."/>
            <person name="Cannon S.B."/>
            <person name="Udvardi M.K."/>
            <person name="Benedito V.A."/>
            <person name="Mayer K.F."/>
            <person name="Gouzy J."/>
            <person name="Schoof H."/>
            <person name="Van de Peer Y."/>
            <person name="Proost S."/>
            <person name="Cook D.R."/>
            <person name="Meyers B.C."/>
            <person name="Spannagl M."/>
            <person name="Cheung F."/>
            <person name="De Mita S."/>
            <person name="Krishnakumar V."/>
            <person name="Gundlach H."/>
            <person name="Zhou S."/>
            <person name="Mudge J."/>
            <person name="Bharti A.K."/>
            <person name="Murray J.D."/>
            <person name="Naoumkina M.A."/>
            <person name="Rosen B."/>
            <person name="Silverstein K.A."/>
            <person name="Tang H."/>
            <person name="Rombauts S."/>
            <person name="Zhao P.X."/>
            <person name="Zhou P."/>
            <person name="Barbe V."/>
            <person name="Bardou P."/>
            <person name="Bechner M."/>
            <person name="Bellec A."/>
            <person name="Berger A."/>
            <person name="Berges H."/>
            <person name="Bidwell S."/>
            <person name="Bisseling T."/>
            <person name="Choisne N."/>
            <person name="Couloux A."/>
            <person name="Denny R."/>
            <person name="Deshpande S."/>
            <person name="Dai X."/>
            <person name="Doyle J.J."/>
            <person name="Dudez A.M."/>
            <person name="Farmer A.D."/>
            <person name="Fouteau S."/>
            <person name="Franken C."/>
            <person name="Gibelin C."/>
            <person name="Gish J."/>
            <person name="Goldstein S."/>
            <person name="Gonzalez A.J."/>
            <person name="Green P.J."/>
            <person name="Hallab A."/>
            <person name="Hartog M."/>
            <person name="Hua A."/>
            <person name="Humphray S.J."/>
            <person name="Jeong D.H."/>
            <person name="Jing Y."/>
            <person name="Jocker A."/>
            <person name="Kenton S.M."/>
            <person name="Kim D.J."/>
            <person name="Klee K."/>
            <person name="Lai H."/>
            <person name="Lang C."/>
            <person name="Lin S."/>
            <person name="Macmil S.L."/>
            <person name="Magdelenat G."/>
            <person name="Matthews L."/>
            <person name="McCorrison J."/>
            <person name="Monaghan E.L."/>
            <person name="Mun J.H."/>
            <person name="Najar F.Z."/>
            <person name="Nicholson C."/>
            <person name="Noirot C."/>
            <person name="O'Bleness M."/>
            <person name="Paule C.R."/>
            <person name="Poulain J."/>
            <person name="Prion F."/>
            <person name="Qin B."/>
            <person name="Qu C."/>
            <person name="Retzel E.F."/>
            <person name="Riddle C."/>
            <person name="Sallet E."/>
            <person name="Samain S."/>
            <person name="Samson N."/>
            <person name="Sanders I."/>
            <person name="Saurat O."/>
            <person name="Scarpelli C."/>
            <person name="Schiex T."/>
            <person name="Segurens B."/>
            <person name="Severin A.J."/>
            <person name="Sherrier D.J."/>
            <person name="Shi R."/>
            <person name="Sims S."/>
            <person name="Singer S.R."/>
            <person name="Sinharoy S."/>
            <person name="Sterck L."/>
            <person name="Viollet A."/>
            <person name="Wang B.B."/>
            <person name="Wang K."/>
            <person name="Wang M."/>
            <person name="Wang X."/>
            <person name="Warfsmann J."/>
            <person name="Weissenbach J."/>
            <person name="White D.D."/>
            <person name="White J.D."/>
            <person name="Wiley G.B."/>
            <person name="Wincker P."/>
            <person name="Xing Y."/>
            <person name="Yang L."/>
            <person name="Yao Z."/>
            <person name="Ying F."/>
            <person name="Zhai J."/>
            <person name="Zhou L."/>
            <person name="Zuber A."/>
            <person name="Denarie J."/>
            <person name="Dixon R.A."/>
            <person name="May G.D."/>
            <person name="Schwartz D.C."/>
            <person name="Rogers J."/>
            <person name="Quetier F."/>
            <person name="Town C.D."/>
            <person name="Roe B.A."/>
        </authorList>
    </citation>
    <scope>NUCLEOTIDE SEQUENCE [LARGE SCALE GENOMIC DNA]</scope>
    <source>
        <strain evidence="2">A17</strain>
        <strain evidence="3 4">cv. Jemalong A17</strain>
    </source>
</reference>